<protein>
    <recommendedName>
        <fullName evidence="4">DUF1329 domain-containing protein</fullName>
    </recommendedName>
</protein>
<dbReference type="Proteomes" id="UP000192342">
    <property type="component" value="Unassembled WGS sequence"/>
</dbReference>
<evidence type="ECO:0000256" key="1">
    <source>
        <dbReference type="SAM" id="SignalP"/>
    </source>
</evidence>
<dbReference type="EMBL" id="AQQV01000003">
    <property type="protein sequence ID" value="ORE86125.1"/>
    <property type="molecule type" value="Genomic_DNA"/>
</dbReference>
<sequence length="453" mass="50395">MKKCIFAVLVVLATPAYSKVSAEQAARLGQDLTRIGAEKAAAPATPHGLSIPAYAGGFSKPNDSNTAQVPADPYAADEPLLVIDSSNAGQYADILSVGQQALLKNYPTTFRMRVYPTRRSAAVPEHVAQATQANATAVELKPGGNGFTGTAHGFPFPIPASGQELIWNHMARYRTTGFRGFTNSAATTSSGSYVVERAYLEAVIQYGNPDIALGDWDNDLAMILRKVVAPANKAGDTVLLHVPMDREADDIQIWSYNPGTRKVRRIAEVGYDNPAQDGLITHDQVDMFNGPLDRYNFKLIGKKAVLVPYNNYALHSPDVKYADIVHKGHPNPDLLRYELHRTWVLEATIKDDVSHVYSKRVMYLDEDSWLILLADMYDQRGEFWRTSMAFALQYPQIPLPDNSLQAHFDLQSRRYVMLNMQNEERTPMSYNHVAPPSHFTTSALKRFATQQHR</sequence>
<dbReference type="Gene3D" id="2.50.20.10">
    <property type="entry name" value="Lipoprotein localisation LolA/LolB/LppX"/>
    <property type="match status" value="1"/>
</dbReference>
<dbReference type="RefSeq" id="WP_206044918.1">
    <property type="nucleotide sequence ID" value="NZ_AQQV01000003.1"/>
</dbReference>
<organism evidence="2 3">
    <name type="scientific">Oceanococcus atlanticus</name>
    <dbReference type="NCBI Taxonomy" id="1317117"/>
    <lineage>
        <taxon>Bacteria</taxon>
        <taxon>Pseudomonadati</taxon>
        <taxon>Pseudomonadota</taxon>
        <taxon>Gammaproteobacteria</taxon>
        <taxon>Chromatiales</taxon>
        <taxon>Oceanococcaceae</taxon>
        <taxon>Oceanococcus</taxon>
    </lineage>
</organism>
<feature type="chain" id="PRO_5012801837" description="DUF1329 domain-containing protein" evidence="1">
    <location>
        <begin position="19"/>
        <end position="453"/>
    </location>
</feature>
<comment type="caution">
    <text evidence="2">The sequence shown here is derived from an EMBL/GenBank/DDBJ whole genome shotgun (WGS) entry which is preliminary data.</text>
</comment>
<name>A0A1Y1SCT6_9GAMM</name>
<evidence type="ECO:0008006" key="4">
    <source>
        <dbReference type="Google" id="ProtNLM"/>
    </source>
</evidence>
<dbReference type="AlphaFoldDB" id="A0A1Y1SCT6"/>
<evidence type="ECO:0000313" key="2">
    <source>
        <dbReference type="EMBL" id="ORE86125.1"/>
    </source>
</evidence>
<keyword evidence="1" id="KW-0732">Signal</keyword>
<reference evidence="2 3" key="1">
    <citation type="submission" date="2013-04" db="EMBL/GenBank/DDBJ databases">
        <title>Oceanococcus atlanticus 22II-S10r2 Genome Sequencing.</title>
        <authorList>
            <person name="Lai Q."/>
            <person name="Li G."/>
            <person name="Shao Z."/>
        </authorList>
    </citation>
    <scope>NUCLEOTIDE SEQUENCE [LARGE SCALE GENOMIC DNA]</scope>
    <source>
        <strain evidence="2 3">22II-S10r2</strain>
    </source>
</reference>
<feature type="signal peptide" evidence="1">
    <location>
        <begin position="1"/>
        <end position="18"/>
    </location>
</feature>
<dbReference type="InterPro" id="IPR010752">
    <property type="entry name" value="DUF1329"/>
</dbReference>
<dbReference type="STRING" id="1317117.ATO7_12548"/>
<accession>A0A1Y1SCT6</accession>
<evidence type="ECO:0000313" key="3">
    <source>
        <dbReference type="Proteomes" id="UP000192342"/>
    </source>
</evidence>
<gene>
    <name evidence="2" type="ORF">ATO7_12548</name>
</gene>
<dbReference type="CDD" id="cd16329">
    <property type="entry name" value="LolA_like"/>
    <property type="match status" value="1"/>
</dbReference>
<proteinExistence type="predicted"/>
<dbReference type="Pfam" id="PF07044">
    <property type="entry name" value="DUF1329"/>
    <property type="match status" value="1"/>
</dbReference>
<keyword evidence="3" id="KW-1185">Reference proteome</keyword>